<protein>
    <submittedName>
        <fullName evidence="2">Acyl-CoA synthetase</fullName>
    </submittedName>
</protein>
<dbReference type="SUPFAM" id="SSF52210">
    <property type="entry name" value="Succinyl-CoA synthetase domains"/>
    <property type="match status" value="2"/>
</dbReference>
<dbReference type="SUPFAM" id="SSF56059">
    <property type="entry name" value="Glutathione synthetase ATP-binding domain-like"/>
    <property type="match status" value="1"/>
</dbReference>
<keyword evidence="2" id="KW-0614">Plasmid</keyword>
<reference evidence="2 3" key="1">
    <citation type="submission" date="2014-07" db="EMBL/GenBank/DDBJ databases">
        <title>Genome Sequence of Rhodococcus opacus Strain R7, a Biodegrader of Mono- and Polycyclic Aromatic Hydrocarbons.</title>
        <authorList>
            <person name="Di Gennaro P."/>
            <person name="Zampolli J."/>
            <person name="Presti I."/>
            <person name="Cappelletti M."/>
            <person name="D'Ursi P."/>
            <person name="Orro A."/>
            <person name="Mezzelani A."/>
            <person name="Milanesi L."/>
        </authorList>
    </citation>
    <scope>NUCLEOTIDE SEQUENCE [LARGE SCALE GENOMIC DNA]</scope>
    <source>
        <strain evidence="2 3">R7</strain>
        <plasmid evidence="2">pPDG1</plasmid>
    </source>
</reference>
<dbReference type="Gene3D" id="3.40.50.720">
    <property type="entry name" value="NAD(P)-binding Rossmann-like Domain"/>
    <property type="match status" value="1"/>
</dbReference>
<sequence length="701" mass="70635">MTLTHTPAPTNTRLNRLFAPTSIAVVGASASPGKLGSVMLDAINRGSDGTVTAYGINPKGAGDGFHVSLAAATESHGAPIDLAVLCIPAAATPAALREAADCGVGAALICSGGFAEAGPDGIALQNQLADITAETGIRLLGPNTSGFFRPGNTTVSFVPTVEHISRGTVAVVAASGGMNHALSFLLSEQGVGVGIGVGLGNSVDVTSVDVLEYLSEDPTVTAIALHVESVDDGQALLAAVRTVTAEKPIVAIVVGRSDVSAFSESHTGALATSWKTTRALLAEAGAVVVDSERQLVDALAVLSRTRLPAAPTPGIGLVTAQAGPGLMILDELLAQDVQVPTLTGSTQAGLSELLPPLTFQANPVDTGRPGAAFGNVLATTAADPGIDALAVYALAEPDAIDLAAAVRESGVHTDVPVVLGIGGPGDAVGKTSASAAEIGVPVLPSPTALATGISALVHDARSRYLRAADPRPTATATAPALSLPADEATAKDLLDALGIATPQRRVCADRTAAHQALTEITLPVAVKILDATVVHKTEIGGVHLGIRTAEDLDTALDALDAIDAPAYLVESMATSGVDLFLGARRDPVFGPIVVAGLGGTAAEAIGDVAIRSHHLTHAAAAAMLDDLQCAPLLDGWRGGPVLNRDEFAHLAVTVAGYLAAHPEISDIEINPLRLTPTGLTALDAVILPAPNRPTALEGELQ</sequence>
<organism evidence="2 3">
    <name type="scientific">Rhodococcus opacus</name>
    <name type="common">Nocardia opaca</name>
    <dbReference type="NCBI Taxonomy" id="37919"/>
    <lineage>
        <taxon>Bacteria</taxon>
        <taxon>Bacillati</taxon>
        <taxon>Actinomycetota</taxon>
        <taxon>Actinomycetes</taxon>
        <taxon>Mycobacteriales</taxon>
        <taxon>Nocardiaceae</taxon>
        <taxon>Rhodococcus</taxon>
    </lineage>
</organism>
<dbReference type="InterPro" id="IPR036291">
    <property type="entry name" value="NAD(P)-bd_dom_sf"/>
</dbReference>
<gene>
    <name evidence="2" type="ORF">EP51_42050</name>
</gene>
<evidence type="ECO:0000313" key="2">
    <source>
        <dbReference type="EMBL" id="AII10778.1"/>
    </source>
</evidence>
<dbReference type="Gene3D" id="3.30.1490.20">
    <property type="entry name" value="ATP-grasp fold, A domain"/>
    <property type="match status" value="1"/>
</dbReference>
<dbReference type="EMBL" id="CP008948">
    <property type="protein sequence ID" value="AII10778.1"/>
    <property type="molecule type" value="Genomic_DNA"/>
</dbReference>
<dbReference type="Pfam" id="PF13380">
    <property type="entry name" value="CoA_binding_2"/>
    <property type="match status" value="1"/>
</dbReference>
<dbReference type="SUPFAM" id="SSF51735">
    <property type="entry name" value="NAD(P)-binding Rossmann-fold domains"/>
    <property type="match status" value="1"/>
</dbReference>
<feature type="domain" description="CoA-binding" evidence="1">
    <location>
        <begin position="17"/>
        <end position="114"/>
    </location>
</feature>
<name>A0A076EZB9_RHOOP</name>
<accession>A0A076EZB9</accession>
<proteinExistence type="predicted"/>
<dbReference type="Pfam" id="PF13549">
    <property type="entry name" value="ATP-grasp_5"/>
    <property type="match status" value="1"/>
</dbReference>
<dbReference type="PANTHER" id="PTHR42793">
    <property type="entry name" value="COA BINDING DOMAIN CONTAINING PROTEIN"/>
    <property type="match status" value="1"/>
</dbReference>
<dbReference type="InterPro" id="IPR013815">
    <property type="entry name" value="ATP_grasp_subdomain_1"/>
</dbReference>
<evidence type="ECO:0000313" key="3">
    <source>
        <dbReference type="Proteomes" id="UP000028488"/>
    </source>
</evidence>
<evidence type="ECO:0000259" key="1">
    <source>
        <dbReference type="SMART" id="SM00881"/>
    </source>
</evidence>
<dbReference type="RefSeq" id="WP_128642888.1">
    <property type="nucleotide sequence ID" value="NZ_CP008948.1"/>
</dbReference>
<dbReference type="Pfam" id="PF13607">
    <property type="entry name" value="Succ_CoA_lig"/>
    <property type="match status" value="1"/>
</dbReference>
<dbReference type="Gene3D" id="3.40.50.261">
    <property type="entry name" value="Succinyl-CoA synthetase domains"/>
    <property type="match status" value="2"/>
</dbReference>
<geneLocation type="plasmid" evidence="2 3">
    <name>pPDG1</name>
</geneLocation>
<dbReference type="GO" id="GO:0005524">
    <property type="term" value="F:ATP binding"/>
    <property type="evidence" value="ECO:0007669"/>
    <property type="project" value="InterPro"/>
</dbReference>
<dbReference type="SMART" id="SM00881">
    <property type="entry name" value="CoA_binding"/>
    <property type="match status" value="1"/>
</dbReference>
<dbReference type="InterPro" id="IPR032875">
    <property type="entry name" value="Succ_CoA_lig_flav_dom"/>
</dbReference>
<dbReference type="InterPro" id="IPR016102">
    <property type="entry name" value="Succinyl-CoA_synth-like"/>
</dbReference>
<dbReference type="Gene3D" id="3.30.470.20">
    <property type="entry name" value="ATP-grasp fold, B domain"/>
    <property type="match status" value="1"/>
</dbReference>
<dbReference type="PANTHER" id="PTHR42793:SF1">
    <property type="entry name" value="PEPTIDYL-LYSINE N-ACETYLTRANSFERASE PATZ"/>
    <property type="match status" value="1"/>
</dbReference>
<dbReference type="InterPro" id="IPR003781">
    <property type="entry name" value="CoA-bd"/>
</dbReference>
<dbReference type="Proteomes" id="UP000028488">
    <property type="component" value="Plasmid pPDG1"/>
</dbReference>
<dbReference type="AlphaFoldDB" id="A0A076EZB9"/>